<accession>A0A9D7E8K5</accession>
<organism evidence="1 2">
    <name type="scientific">Candidatus Methylophosphatis roskildensis</name>
    <dbReference type="NCBI Taxonomy" id="2899263"/>
    <lineage>
        <taxon>Bacteria</taxon>
        <taxon>Pseudomonadati</taxon>
        <taxon>Pseudomonadota</taxon>
        <taxon>Betaproteobacteria</taxon>
        <taxon>Nitrosomonadales</taxon>
        <taxon>Sterolibacteriaceae</taxon>
        <taxon>Candidatus Methylophosphatis</taxon>
    </lineage>
</organism>
<evidence type="ECO:0000313" key="2">
    <source>
        <dbReference type="Proteomes" id="UP000807785"/>
    </source>
</evidence>
<protein>
    <submittedName>
        <fullName evidence="1">Uncharacterized protein</fullName>
    </submittedName>
</protein>
<reference evidence="1" key="1">
    <citation type="submission" date="2020-10" db="EMBL/GenBank/DDBJ databases">
        <title>Connecting structure to function with the recovery of over 1000 high-quality activated sludge metagenome-assembled genomes encoding full-length rRNA genes using long-read sequencing.</title>
        <authorList>
            <person name="Singleton C.M."/>
            <person name="Petriglieri F."/>
            <person name="Kristensen J.M."/>
            <person name="Kirkegaard R.H."/>
            <person name="Michaelsen T.Y."/>
            <person name="Andersen M.H."/>
            <person name="Karst S.M."/>
            <person name="Dueholm M.S."/>
            <person name="Nielsen P.H."/>
            <person name="Albertsen M."/>
        </authorList>
    </citation>
    <scope>NUCLEOTIDE SEQUENCE</scope>
    <source>
        <strain evidence="1">Bjer_18-Q3-R1-45_BAT3C.347</strain>
    </source>
</reference>
<dbReference type="Proteomes" id="UP000807785">
    <property type="component" value="Unassembled WGS sequence"/>
</dbReference>
<gene>
    <name evidence="1" type="ORF">IPH26_18375</name>
</gene>
<comment type="caution">
    <text evidence="1">The sequence shown here is derived from an EMBL/GenBank/DDBJ whole genome shotgun (WGS) entry which is preliminary data.</text>
</comment>
<sequence>MTEEDRTGADLANLVRGVVGELTKRVQDIDNNYRAEAEKMGQLYIVR</sequence>
<dbReference type="EMBL" id="JADJEV010000004">
    <property type="protein sequence ID" value="MBK6974810.1"/>
    <property type="molecule type" value="Genomic_DNA"/>
</dbReference>
<dbReference type="AlphaFoldDB" id="A0A9D7E8K5"/>
<name>A0A9D7E8K5_9PROT</name>
<evidence type="ECO:0000313" key="1">
    <source>
        <dbReference type="EMBL" id="MBK6974810.1"/>
    </source>
</evidence>
<proteinExistence type="predicted"/>